<name>A0A377VZW0_KLEPN</name>
<reference evidence="1 2" key="1">
    <citation type="submission" date="2018-06" db="EMBL/GenBank/DDBJ databases">
        <authorList>
            <consortium name="Pathogen Informatics"/>
            <person name="Doyle S."/>
        </authorList>
    </citation>
    <scope>NUCLEOTIDE SEQUENCE [LARGE SCALE GENOMIC DNA]</scope>
    <source>
        <strain evidence="1 2">NCTC9637</strain>
    </source>
</reference>
<organism evidence="1 2">
    <name type="scientific">Klebsiella pneumoniae</name>
    <dbReference type="NCBI Taxonomy" id="573"/>
    <lineage>
        <taxon>Bacteria</taxon>
        <taxon>Pseudomonadati</taxon>
        <taxon>Pseudomonadota</taxon>
        <taxon>Gammaproteobacteria</taxon>
        <taxon>Enterobacterales</taxon>
        <taxon>Enterobacteriaceae</taxon>
        <taxon>Klebsiella/Raoultella group</taxon>
        <taxon>Klebsiella</taxon>
        <taxon>Klebsiella pneumoniae complex</taxon>
    </lineage>
</organism>
<gene>
    <name evidence="1" type="ORF">NCTC9637_02070</name>
</gene>
<dbReference type="EMBL" id="UGLB01000003">
    <property type="protein sequence ID" value="STT47165.1"/>
    <property type="molecule type" value="Genomic_DNA"/>
</dbReference>
<protein>
    <submittedName>
        <fullName evidence="1">Uncharacterized protein</fullName>
    </submittedName>
</protein>
<sequence length="253" mass="28547">MRRYPAPSARALRIPLICRHRFLCQPSCQLPTVQPAAPTTQPGGSGLLLQLWPQSSQLLRLVIRKTKLARHGSNNSTAFESSSVPSGAVSSIFFWNRWFSRRSWLIASRLRFITISWRRFWICCWLLRCFRLAQPQEPGMVRMLLELPHHLQAAHCTNADTSDAQINSSLFLAGLFGHCQILIGTRLHHVGKDFQSRVTFSFGKAAESASRYKSYATLPACSIRRQMKTAAVFCLADEAQVIKFVLRAVTAAF</sequence>
<dbReference type="Proteomes" id="UP000255099">
    <property type="component" value="Unassembled WGS sequence"/>
</dbReference>
<evidence type="ECO:0000313" key="1">
    <source>
        <dbReference type="EMBL" id="STT47165.1"/>
    </source>
</evidence>
<evidence type="ECO:0000313" key="2">
    <source>
        <dbReference type="Proteomes" id="UP000255099"/>
    </source>
</evidence>
<proteinExistence type="predicted"/>
<dbReference type="AlphaFoldDB" id="A0A377VZW0"/>
<accession>A0A377VZW0</accession>